<gene>
    <name evidence="12" type="ORF">SAMN05444396_103400</name>
</gene>
<evidence type="ECO:0000259" key="11">
    <source>
        <dbReference type="Pfam" id="PF07715"/>
    </source>
</evidence>
<dbReference type="Gene3D" id="2.40.170.20">
    <property type="entry name" value="TonB-dependent receptor, beta-barrel domain"/>
    <property type="match status" value="1"/>
</dbReference>
<keyword evidence="4 8" id="KW-0812">Transmembrane</keyword>
<evidence type="ECO:0000256" key="1">
    <source>
        <dbReference type="ARBA" id="ARBA00004571"/>
    </source>
</evidence>
<organism evidence="12 13">
    <name type="scientific">Flavobacterium segetis</name>
    <dbReference type="NCBI Taxonomy" id="271157"/>
    <lineage>
        <taxon>Bacteria</taxon>
        <taxon>Pseudomonadati</taxon>
        <taxon>Bacteroidota</taxon>
        <taxon>Flavobacteriia</taxon>
        <taxon>Flavobacteriales</taxon>
        <taxon>Flavobacteriaceae</taxon>
        <taxon>Flavobacterium</taxon>
    </lineage>
</organism>
<dbReference type="InterPro" id="IPR012910">
    <property type="entry name" value="Plug_dom"/>
</dbReference>
<keyword evidence="5 9" id="KW-0798">TonB box</keyword>
<dbReference type="InterPro" id="IPR037066">
    <property type="entry name" value="Plug_dom_sf"/>
</dbReference>
<dbReference type="Gene3D" id="2.170.130.10">
    <property type="entry name" value="TonB-dependent receptor, plug domain"/>
    <property type="match status" value="1"/>
</dbReference>
<dbReference type="Pfam" id="PF00593">
    <property type="entry name" value="TonB_dep_Rec_b-barrel"/>
    <property type="match status" value="1"/>
</dbReference>
<evidence type="ECO:0000256" key="7">
    <source>
        <dbReference type="ARBA" id="ARBA00023237"/>
    </source>
</evidence>
<keyword evidence="3 8" id="KW-1134">Transmembrane beta strand</keyword>
<accession>A0A1M5GB11</accession>
<dbReference type="PANTHER" id="PTHR30442">
    <property type="entry name" value="IRON III DICITRATE TRANSPORT PROTEIN FECA"/>
    <property type="match status" value="1"/>
</dbReference>
<dbReference type="AlphaFoldDB" id="A0A1M5GB11"/>
<keyword evidence="2 8" id="KW-0813">Transport</keyword>
<keyword evidence="7 8" id="KW-0998">Cell outer membrane</keyword>
<dbReference type="GO" id="GO:0009279">
    <property type="term" value="C:cell outer membrane"/>
    <property type="evidence" value="ECO:0007669"/>
    <property type="project" value="UniProtKB-SubCell"/>
</dbReference>
<dbReference type="STRING" id="271157.SAMN05444396_103400"/>
<dbReference type="InterPro" id="IPR039426">
    <property type="entry name" value="TonB-dep_rcpt-like"/>
</dbReference>
<dbReference type="InterPro" id="IPR036942">
    <property type="entry name" value="Beta-barrel_TonB_sf"/>
</dbReference>
<evidence type="ECO:0000259" key="10">
    <source>
        <dbReference type="Pfam" id="PF00593"/>
    </source>
</evidence>
<dbReference type="PROSITE" id="PS52016">
    <property type="entry name" value="TONB_DEPENDENT_REC_3"/>
    <property type="match status" value="1"/>
</dbReference>
<feature type="domain" description="TonB-dependent receptor plug" evidence="11">
    <location>
        <begin position="74"/>
        <end position="162"/>
    </location>
</feature>
<evidence type="ECO:0000256" key="6">
    <source>
        <dbReference type="ARBA" id="ARBA00023136"/>
    </source>
</evidence>
<dbReference type="PANTHER" id="PTHR30442:SF0">
    <property type="entry name" value="FE(3+) DICITRATE TRANSPORT PROTEIN FECA"/>
    <property type="match status" value="1"/>
</dbReference>
<evidence type="ECO:0000256" key="4">
    <source>
        <dbReference type="ARBA" id="ARBA00022692"/>
    </source>
</evidence>
<keyword evidence="13" id="KW-1185">Reference proteome</keyword>
<dbReference type="EMBL" id="FQWE01000003">
    <property type="protein sequence ID" value="SHG01000.1"/>
    <property type="molecule type" value="Genomic_DNA"/>
</dbReference>
<name>A0A1M5GB11_9FLAO</name>
<evidence type="ECO:0000256" key="3">
    <source>
        <dbReference type="ARBA" id="ARBA00022452"/>
    </source>
</evidence>
<reference evidence="13" key="1">
    <citation type="submission" date="2016-11" db="EMBL/GenBank/DDBJ databases">
        <authorList>
            <person name="Varghese N."/>
            <person name="Submissions S."/>
        </authorList>
    </citation>
    <scope>NUCLEOTIDE SEQUENCE [LARGE SCALE GENOMIC DNA]</scope>
    <source>
        <strain evidence="13">DSM 19741</strain>
    </source>
</reference>
<evidence type="ECO:0000256" key="9">
    <source>
        <dbReference type="RuleBase" id="RU003357"/>
    </source>
</evidence>
<evidence type="ECO:0000256" key="2">
    <source>
        <dbReference type="ARBA" id="ARBA00022448"/>
    </source>
</evidence>
<comment type="similarity">
    <text evidence="8 9">Belongs to the TonB-dependent receptor family.</text>
</comment>
<evidence type="ECO:0000256" key="5">
    <source>
        <dbReference type="ARBA" id="ARBA00023077"/>
    </source>
</evidence>
<evidence type="ECO:0000313" key="13">
    <source>
        <dbReference type="Proteomes" id="UP000184036"/>
    </source>
</evidence>
<feature type="domain" description="TonB-dependent receptor-like beta-barrel" evidence="10">
    <location>
        <begin position="241"/>
        <end position="711"/>
    </location>
</feature>
<dbReference type="Pfam" id="PF07715">
    <property type="entry name" value="Plug"/>
    <property type="match status" value="1"/>
</dbReference>
<evidence type="ECO:0000256" key="8">
    <source>
        <dbReference type="PROSITE-ProRule" id="PRU01360"/>
    </source>
</evidence>
<evidence type="ECO:0000313" key="12">
    <source>
        <dbReference type="EMBL" id="SHG01000.1"/>
    </source>
</evidence>
<keyword evidence="6 8" id="KW-0472">Membrane</keyword>
<protein>
    <submittedName>
        <fullName evidence="12">Fe(3+) dicitrate transport protein</fullName>
    </submittedName>
</protein>
<dbReference type="Proteomes" id="UP000184036">
    <property type="component" value="Unassembled WGS sequence"/>
</dbReference>
<dbReference type="GO" id="GO:0033214">
    <property type="term" value="P:siderophore-iron import into cell"/>
    <property type="evidence" value="ECO:0007669"/>
    <property type="project" value="TreeGrafter"/>
</dbReference>
<comment type="subcellular location">
    <subcellularLocation>
        <location evidence="1 8">Cell outer membrane</location>
        <topology evidence="1 8">Multi-pass membrane protein</topology>
    </subcellularLocation>
</comment>
<dbReference type="InterPro" id="IPR000531">
    <property type="entry name" value="Beta-barrel_TonB"/>
</dbReference>
<dbReference type="SUPFAM" id="SSF56935">
    <property type="entry name" value="Porins"/>
    <property type="match status" value="1"/>
</dbReference>
<proteinExistence type="inferred from homology"/>
<sequence length="745" mass="83327">MVASLLITSLSFAQQQYKPAFDSIDNSKQAAIDLETVIITPFKQSPERQPEIKGNVLFVGKKNEVLKLSAITANLTTNNAREVFSRVPGVTVWENDGSGIQINIGVRGLSPNRSWELNTRQNGYDISSDVFGYPEAYYNPPLEAVENIELVRGGASLQFGPQFGGMLNYVLKRENKRKFSFETQNAVGSYNLMSSYNSIGGTINKFSYFAYNHSRSADGWRENSKYKVRNSHVFLEYAFTADTKLSAEYTNMDYSMQQAGGLTDQQFKENSRQSSRERNWFGAPWNLFSVNFDTKISNSLKSNTKLFGLIGERNSVGFLGTPNVMDAINPSTNDYSNRRVDRDYYKNFGIENRNTYRYSISKSQNTLAFGVRIYKAETRRQQEGRGTTGSTFDLTTLEKYPRDLNFTTENVAFFAENQIQVIENFSVVPGVRYEYITSSGNGQFGVSSGTPTPFQNEKISRSKPLFGLGMEYKIGATNIYGNITQAFRPVLFSDITPPAVTDVVDPNLRDASGYNADLGYRGIIKGYLNFDFSLFYLSYNDRIGGVRQFINNDPSQGTFLFRTNLGETVNKGLEGFVNLNITKFFGIEKTYGNIDVFSTTSFIDSRYTDFRINTVTGTAPNAVISETNLNGNRVENAPRYIHNFGISWSITEFSATLQYKTSGKIFTDANNTATPSANGVTGLLDGYKVMDLSAEYKFLKNYNIRSGINNLTNENYATRRAGGYPGPGMLPGEGKTFFISVGAKF</sequence>